<gene>
    <name evidence="1" type="ORF">E2562_019040</name>
</gene>
<dbReference type="EMBL" id="SPHZ02000003">
    <property type="protein sequence ID" value="KAF0925972.1"/>
    <property type="molecule type" value="Genomic_DNA"/>
</dbReference>
<comment type="caution">
    <text evidence="1">The sequence shown here is derived from an EMBL/GenBank/DDBJ whole genome shotgun (WGS) entry which is preliminary data.</text>
</comment>
<proteinExistence type="predicted"/>
<sequence>MASPSPVATGRYIAAQPYLPDVAVATVGHHPTDAGAMDAGSSLPCTVAMWARQFPPSPRLTEGPTC</sequence>
<reference evidence="1 2" key="1">
    <citation type="submission" date="2019-11" db="EMBL/GenBank/DDBJ databases">
        <title>Whole genome sequence of Oryza granulata.</title>
        <authorList>
            <person name="Li W."/>
        </authorList>
    </citation>
    <scope>NUCLEOTIDE SEQUENCE [LARGE SCALE GENOMIC DNA]</scope>
    <source>
        <strain evidence="2">cv. Menghai</strain>
        <tissue evidence="1">Leaf</tissue>
    </source>
</reference>
<accession>A0A6G1EMX2</accession>
<evidence type="ECO:0000313" key="2">
    <source>
        <dbReference type="Proteomes" id="UP000479710"/>
    </source>
</evidence>
<protein>
    <submittedName>
        <fullName evidence="1">Uncharacterized protein</fullName>
    </submittedName>
</protein>
<evidence type="ECO:0000313" key="1">
    <source>
        <dbReference type="EMBL" id="KAF0925972.1"/>
    </source>
</evidence>
<organism evidence="1 2">
    <name type="scientific">Oryza meyeriana var. granulata</name>
    <dbReference type="NCBI Taxonomy" id="110450"/>
    <lineage>
        <taxon>Eukaryota</taxon>
        <taxon>Viridiplantae</taxon>
        <taxon>Streptophyta</taxon>
        <taxon>Embryophyta</taxon>
        <taxon>Tracheophyta</taxon>
        <taxon>Spermatophyta</taxon>
        <taxon>Magnoliopsida</taxon>
        <taxon>Liliopsida</taxon>
        <taxon>Poales</taxon>
        <taxon>Poaceae</taxon>
        <taxon>BOP clade</taxon>
        <taxon>Oryzoideae</taxon>
        <taxon>Oryzeae</taxon>
        <taxon>Oryzinae</taxon>
        <taxon>Oryza</taxon>
        <taxon>Oryza meyeriana</taxon>
    </lineage>
</organism>
<dbReference type="Proteomes" id="UP000479710">
    <property type="component" value="Unassembled WGS sequence"/>
</dbReference>
<dbReference type="AlphaFoldDB" id="A0A6G1EMX2"/>
<name>A0A6G1EMX2_9ORYZ</name>
<keyword evidence="2" id="KW-1185">Reference proteome</keyword>